<organism evidence="1 2">
    <name type="scientific">Paramuricea clavata</name>
    <name type="common">Red gorgonian</name>
    <name type="synonym">Violescent sea-whip</name>
    <dbReference type="NCBI Taxonomy" id="317549"/>
    <lineage>
        <taxon>Eukaryota</taxon>
        <taxon>Metazoa</taxon>
        <taxon>Cnidaria</taxon>
        <taxon>Anthozoa</taxon>
        <taxon>Octocorallia</taxon>
        <taxon>Malacalcyonacea</taxon>
        <taxon>Plexauridae</taxon>
        <taxon>Paramuricea</taxon>
    </lineage>
</organism>
<keyword evidence="2" id="KW-1185">Reference proteome</keyword>
<dbReference type="EMBL" id="CACRXK020005692">
    <property type="protein sequence ID" value="CAB4007088.1"/>
    <property type="molecule type" value="Genomic_DNA"/>
</dbReference>
<name>A0A6S7J0J8_PARCT</name>
<protein>
    <submittedName>
        <fullName evidence="1">Uncharacterized protein</fullName>
    </submittedName>
</protein>
<dbReference type="OrthoDB" id="5985028at2759"/>
<accession>A0A6S7J0J8</accession>
<dbReference type="AlphaFoldDB" id="A0A6S7J0J8"/>
<evidence type="ECO:0000313" key="2">
    <source>
        <dbReference type="Proteomes" id="UP001152795"/>
    </source>
</evidence>
<sequence>MVNEPNPSAAHIDELFKQLFVSLGAKVEGCGKKQVTPYMHCLVYRVPNFMKKHGGVKKFTGQGVEKKNDVRKFHLTKSNKWDAPKDVLLVGKRLQVTSEQEQTTRTCHKRNVGYWSHDIKEA</sequence>
<comment type="caution">
    <text evidence="1">The sequence shown here is derived from an EMBL/GenBank/DDBJ whole genome shotgun (WGS) entry which is preliminary data.</text>
</comment>
<gene>
    <name evidence="1" type="ORF">PACLA_8A041192</name>
</gene>
<proteinExistence type="predicted"/>
<reference evidence="1" key="1">
    <citation type="submission" date="2020-04" db="EMBL/GenBank/DDBJ databases">
        <authorList>
            <person name="Alioto T."/>
            <person name="Alioto T."/>
            <person name="Gomez Garrido J."/>
        </authorList>
    </citation>
    <scope>NUCLEOTIDE SEQUENCE</scope>
    <source>
        <strain evidence="1">A484AB</strain>
    </source>
</reference>
<evidence type="ECO:0000313" key="1">
    <source>
        <dbReference type="EMBL" id="CAB4007088.1"/>
    </source>
</evidence>
<dbReference type="Proteomes" id="UP001152795">
    <property type="component" value="Unassembled WGS sequence"/>
</dbReference>